<evidence type="ECO:0000313" key="2">
    <source>
        <dbReference type="EMBL" id="CAF3302216.1"/>
    </source>
</evidence>
<keyword evidence="1" id="KW-0812">Transmembrane</keyword>
<organism evidence="2 4">
    <name type="scientific">Rotaria socialis</name>
    <dbReference type="NCBI Taxonomy" id="392032"/>
    <lineage>
        <taxon>Eukaryota</taxon>
        <taxon>Metazoa</taxon>
        <taxon>Spiralia</taxon>
        <taxon>Gnathifera</taxon>
        <taxon>Rotifera</taxon>
        <taxon>Eurotatoria</taxon>
        <taxon>Bdelloidea</taxon>
        <taxon>Philodinida</taxon>
        <taxon>Philodinidae</taxon>
        <taxon>Rotaria</taxon>
    </lineage>
</organism>
<name>A0A817SWH3_9BILA</name>
<reference evidence="2" key="1">
    <citation type="submission" date="2021-02" db="EMBL/GenBank/DDBJ databases">
        <authorList>
            <person name="Nowell W R."/>
        </authorList>
    </citation>
    <scope>NUCLEOTIDE SEQUENCE</scope>
</reference>
<evidence type="ECO:0000256" key="1">
    <source>
        <dbReference type="SAM" id="Phobius"/>
    </source>
</evidence>
<dbReference type="EMBL" id="CAJNYT010000020">
    <property type="protein sequence ID" value="CAF3302216.1"/>
    <property type="molecule type" value="Genomic_DNA"/>
</dbReference>
<keyword evidence="1" id="KW-1133">Transmembrane helix</keyword>
<protein>
    <submittedName>
        <fullName evidence="2">Uncharacterized protein</fullName>
    </submittedName>
</protein>
<feature type="transmembrane region" description="Helical" evidence="1">
    <location>
        <begin position="114"/>
        <end position="135"/>
    </location>
</feature>
<feature type="transmembrane region" description="Helical" evidence="1">
    <location>
        <begin position="75"/>
        <end position="93"/>
    </location>
</feature>
<accession>A0A817SWH3</accession>
<keyword evidence="1" id="KW-0472">Membrane</keyword>
<proteinExistence type="predicted"/>
<gene>
    <name evidence="2" type="ORF">GRG538_LOCUS675</name>
    <name evidence="3" type="ORF">QYT958_LOCUS20528</name>
</gene>
<dbReference type="Proteomes" id="UP000663872">
    <property type="component" value="Unassembled WGS sequence"/>
</dbReference>
<evidence type="ECO:0000313" key="3">
    <source>
        <dbReference type="EMBL" id="CAF4744006.1"/>
    </source>
</evidence>
<dbReference type="Proteomes" id="UP000663848">
    <property type="component" value="Unassembled WGS sequence"/>
</dbReference>
<feature type="transmembrane region" description="Helical" evidence="1">
    <location>
        <begin position="46"/>
        <end position="69"/>
    </location>
</feature>
<dbReference type="EMBL" id="CAJOBR010003588">
    <property type="protein sequence ID" value="CAF4744006.1"/>
    <property type="molecule type" value="Genomic_DNA"/>
</dbReference>
<feature type="transmembrane region" description="Helical" evidence="1">
    <location>
        <begin position="15"/>
        <end position="34"/>
    </location>
</feature>
<comment type="caution">
    <text evidence="2">The sequence shown here is derived from an EMBL/GenBank/DDBJ whole genome shotgun (WGS) entry which is preliminary data.</text>
</comment>
<sequence>MDANTTESFASLNDAIKYVASASGLFINRTLFFPQRQSIESSILNLIPLLLGALSLIINILGLLIFTVSKTFQESSFRCYIYAFVLANCASILRHKRFLKRVSSILLGNKSRRLKLSLANETTLALLCQSLWLLITYVSRHLYYSLISFKLINDHGRDNSTLIFFNQTKSIFHQHSIHRRSSSLHTLRGNQRLENFTMHDNQSSQHQQNYLVSLLSKTEELPQKLLPTPIEEPKYQSKSSSRLFMYSNEDALDHYRKSVRSSTFLK</sequence>
<dbReference type="AlphaFoldDB" id="A0A817SWH3"/>
<evidence type="ECO:0000313" key="4">
    <source>
        <dbReference type="Proteomes" id="UP000663872"/>
    </source>
</evidence>